<dbReference type="EMBL" id="HG996471">
    <property type="protein sequence ID" value="CAG1844830.1"/>
    <property type="molecule type" value="Genomic_DNA"/>
</dbReference>
<evidence type="ECO:0000313" key="2">
    <source>
        <dbReference type="EnsemblPlants" id="Ma06_p00040.1"/>
    </source>
</evidence>
<dbReference type="Proteomes" id="UP000012960">
    <property type="component" value="Unplaced"/>
</dbReference>
<gene>
    <name evidence="1" type="ORF">GSMUA_146250.1</name>
</gene>
<protein>
    <submittedName>
        <fullName evidence="1">(wild Malaysian banana) hypothetical protein</fullName>
    </submittedName>
</protein>
<evidence type="ECO:0000313" key="1">
    <source>
        <dbReference type="EMBL" id="CAG1844830.1"/>
    </source>
</evidence>
<dbReference type="AlphaFoldDB" id="A0A804JAX8"/>
<reference evidence="2" key="2">
    <citation type="submission" date="2021-05" db="UniProtKB">
        <authorList>
            <consortium name="EnsemblPlants"/>
        </authorList>
    </citation>
    <scope>IDENTIFICATION</scope>
    <source>
        <strain evidence="2">subsp. malaccensis</strain>
    </source>
</reference>
<organism evidence="2 3">
    <name type="scientific">Musa acuminata subsp. malaccensis</name>
    <name type="common">Wild banana</name>
    <name type="synonym">Musa malaccensis</name>
    <dbReference type="NCBI Taxonomy" id="214687"/>
    <lineage>
        <taxon>Eukaryota</taxon>
        <taxon>Viridiplantae</taxon>
        <taxon>Streptophyta</taxon>
        <taxon>Embryophyta</taxon>
        <taxon>Tracheophyta</taxon>
        <taxon>Spermatophyta</taxon>
        <taxon>Magnoliopsida</taxon>
        <taxon>Liliopsida</taxon>
        <taxon>Zingiberales</taxon>
        <taxon>Musaceae</taxon>
        <taxon>Musa</taxon>
    </lineage>
</organism>
<keyword evidence="3" id="KW-1185">Reference proteome</keyword>
<dbReference type="EnsemblPlants" id="Ma06_t00040.1">
    <property type="protein sequence ID" value="Ma06_p00040.1"/>
    <property type="gene ID" value="Ma06_g00040"/>
</dbReference>
<accession>A0A804JAX8</accession>
<evidence type="ECO:0000313" key="3">
    <source>
        <dbReference type="Proteomes" id="UP000012960"/>
    </source>
</evidence>
<dbReference type="InParanoid" id="A0A804JAX8"/>
<name>A0A804JAX8_MUSAM</name>
<dbReference type="Gramene" id="Ma06_t00040.1">
    <property type="protein sequence ID" value="Ma06_p00040.1"/>
    <property type="gene ID" value="Ma06_g00040"/>
</dbReference>
<reference evidence="1" key="1">
    <citation type="submission" date="2021-03" db="EMBL/GenBank/DDBJ databases">
        <authorList>
            <consortium name="Genoscope - CEA"/>
            <person name="William W."/>
        </authorList>
    </citation>
    <scope>NUCLEOTIDE SEQUENCE</scope>
    <source>
        <strain evidence="1">Doubled-haploid Pahang</strain>
    </source>
</reference>
<sequence length="55" mass="6683">MERLWASLRSINPYHWMALLMMIMLLDCISSKLKESMFHQGQFHYLPVWKRVMLA</sequence>
<proteinExistence type="predicted"/>